<dbReference type="RefSeq" id="WP_183571889.1">
    <property type="nucleotide sequence ID" value="NZ_JACHOP010000019.1"/>
</dbReference>
<dbReference type="EMBL" id="JACHOP010000019">
    <property type="protein sequence ID" value="MBB5759090.1"/>
    <property type="molecule type" value="Genomic_DNA"/>
</dbReference>
<keyword evidence="1" id="KW-1133">Transmembrane helix</keyword>
<evidence type="ECO:0000256" key="1">
    <source>
        <dbReference type="SAM" id="Phobius"/>
    </source>
</evidence>
<keyword evidence="1" id="KW-0472">Membrane</keyword>
<feature type="transmembrane region" description="Helical" evidence="1">
    <location>
        <begin position="14"/>
        <end position="34"/>
    </location>
</feature>
<name>A0A840ZP28_9HYPH</name>
<accession>A0A840ZP28</accession>
<dbReference type="Proteomes" id="UP000583454">
    <property type="component" value="Unassembled WGS sequence"/>
</dbReference>
<keyword evidence="3" id="KW-1185">Reference proteome</keyword>
<keyword evidence="1" id="KW-0812">Transmembrane</keyword>
<proteinExistence type="predicted"/>
<organism evidence="2 3">
    <name type="scientific">Methylorubrum rhodinum</name>
    <dbReference type="NCBI Taxonomy" id="29428"/>
    <lineage>
        <taxon>Bacteria</taxon>
        <taxon>Pseudomonadati</taxon>
        <taxon>Pseudomonadota</taxon>
        <taxon>Alphaproteobacteria</taxon>
        <taxon>Hyphomicrobiales</taxon>
        <taxon>Methylobacteriaceae</taxon>
        <taxon>Methylorubrum</taxon>
    </lineage>
</organism>
<protein>
    <submittedName>
        <fullName evidence="2">Uncharacterized protein</fullName>
    </submittedName>
</protein>
<sequence length="46" mass="4647">MTAADLGSVLPNAVLPHLDIVGALGLCLGFASGIMPRRDLMLPSAA</sequence>
<comment type="caution">
    <text evidence="2">The sequence shown here is derived from an EMBL/GenBank/DDBJ whole genome shotgun (WGS) entry which is preliminary data.</text>
</comment>
<dbReference type="AlphaFoldDB" id="A0A840ZP28"/>
<evidence type="ECO:0000313" key="2">
    <source>
        <dbReference type="EMBL" id="MBB5759090.1"/>
    </source>
</evidence>
<gene>
    <name evidence="2" type="ORF">HNR00_003818</name>
</gene>
<reference evidence="2 3" key="1">
    <citation type="submission" date="2020-08" db="EMBL/GenBank/DDBJ databases">
        <title>Genomic Encyclopedia of Type Strains, Phase IV (KMG-IV): sequencing the most valuable type-strain genomes for metagenomic binning, comparative biology and taxonomic classification.</title>
        <authorList>
            <person name="Goeker M."/>
        </authorList>
    </citation>
    <scope>NUCLEOTIDE SEQUENCE [LARGE SCALE GENOMIC DNA]</scope>
    <source>
        <strain evidence="2 3">DSM 2163</strain>
    </source>
</reference>
<evidence type="ECO:0000313" key="3">
    <source>
        <dbReference type="Proteomes" id="UP000583454"/>
    </source>
</evidence>